<dbReference type="InterPro" id="IPR000531">
    <property type="entry name" value="Beta-barrel_TonB"/>
</dbReference>
<reference evidence="5" key="1">
    <citation type="submission" date="2013-08" db="EMBL/GenBank/DDBJ databases">
        <authorList>
            <person name="Mendez C."/>
            <person name="Richter M."/>
            <person name="Ferrer M."/>
            <person name="Sanchez J."/>
        </authorList>
    </citation>
    <scope>NUCLEOTIDE SEQUENCE</scope>
</reference>
<sequence>MTDTNYGRFNLDHLENALGSPANCAQATGCVPLNLFGGPGTITPAMLHYIAFTEVNAIDNTQRVFGVNLSSPGLWNDGAGVIRVEAGYQYRDHEGISAPNPIAQAGEDSASPGIPVLPTVGSYATNSVFASANLPLLRDAPGFRNLMLDVAQRYSHYNTFGSIPLTQIALRDEIDRAWTLRAVWGQSFRTPDLHETNAALVEEPIAISDPCSNYEHSGVSAAVQTACAEAGVPTSYIQPNALVNELAGGNASLAPETAIDRTLGFVWTPPSLPLDIEADYYRITINNAIGAPGAQEILDGCYESGDPLDCSRITRAPDGTLGLVDNVDANLGGIMTDGVDALAQYHWPPLPSGSFTASLMVSWVHNYLETTSAFPTGTMTTNLVGVERGGTSFPLGVPRL</sequence>
<evidence type="ECO:0000256" key="3">
    <source>
        <dbReference type="ARBA" id="ARBA00023237"/>
    </source>
</evidence>
<dbReference type="PANTHER" id="PTHR47234">
    <property type="match status" value="1"/>
</dbReference>
<comment type="caution">
    <text evidence="5">The sequence shown here is derived from an EMBL/GenBank/DDBJ whole genome shotgun (WGS) entry which is preliminary data.</text>
</comment>
<comment type="subcellular location">
    <subcellularLocation>
        <location evidence="1">Cell outer membrane</location>
    </subcellularLocation>
</comment>
<gene>
    <name evidence="5" type="ORF">B1A_13382</name>
</gene>
<proteinExistence type="predicted"/>
<keyword evidence="3" id="KW-0998">Cell outer membrane</keyword>
<dbReference type="PANTHER" id="PTHR47234:SF2">
    <property type="entry name" value="TONB-DEPENDENT RECEPTOR"/>
    <property type="match status" value="1"/>
</dbReference>
<evidence type="ECO:0000313" key="5">
    <source>
        <dbReference type="EMBL" id="EQD50644.1"/>
    </source>
</evidence>
<dbReference type="AlphaFoldDB" id="T1BCC3"/>
<dbReference type="EMBL" id="AUZX01009788">
    <property type="protein sequence ID" value="EQD50644.1"/>
    <property type="molecule type" value="Genomic_DNA"/>
</dbReference>
<accession>T1BCC3</accession>
<feature type="non-terminal residue" evidence="5">
    <location>
        <position position="400"/>
    </location>
</feature>
<keyword evidence="2" id="KW-0472">Membrane</keyword>
<protein>
    <submittedName>
        <fullName evidence="5">TonB-dependent outer membrane receptor</fullName>
    </submittedName>
</protein>
<dbReference type="Pfam" id="PF00593">
    <property type="entry name" value="TonB_dep_Rec_b-barrel"/>
    <property type="match status" value="1"/>
</dbReference>
<evidence type="ECO:0000256" key="1">
    <source>
        <dbReference type="ARBA" id="ARBA00004442"/>
    </source>
</evidence>
<keyword evidence="5" id="KW-0675">Receptor</keyword>
<dbReference type="InterPro" id="IPR036942">
    <property type="entry name" value="Beta-barrel_TonB_sf"/>
</dbReference>
<feature type="domain" description="TonB-dependent receptor-like beta-barrel" evidence="4">
    <location>
        <begin position="59"/>
        <end position="363"/>
    </location>
</feature>
<dbReference type="Gene3D" id="2.40.170.20">
    <property type="entry name" value="TonB-dependent receptor, beta-barrel domain"/>
    <property type="match status" value="1"/>
</dbReference>
<reference evidence="5" key="2">
    <citation type="journal article" date="2014" name="ISME J.">
        <title>Microbial stratification in low pH oxic and suboxic macroscopic growths along an acid mine drainage.</title>
        <authorList>
            <person name="Mendez-Garcia C."/>
            <person name="Mesa V."/>
            <person name="Sprenger R.R."/>
            <person name="Richter M."/>
            <person name="Diez M.S."/>
            <person name="Solano J."/>
            <person name="Bargiela R."/>
            <person name="Golyshina O.V."/>
            <person name="Manteca A."/>
            <person name="Ramos J.L."/>
            <person name="Gallego J.R."/>
            <person name="Llorente I."/>
            <person name="Martins Dos Santos V.A."/>
            <person name="Jensen O.N."/>
            <person name="Pelaez A.I."/>
            <person name="Sanchez J."/>
            <person name="Ferrer M."/>
        </authorList>
    </citation>
    <scope>NUCLEOTIDE SEQUENCE</scope>
</reference>
<dbReference type="SUPFAM" id="SSF56935">
    <property type="entry name" value="Porins"/>
    <property type="match status" value="1"/>
</dbReference>
<dbReference type="GO" id="GO:0009279">
    <property type="term" value="C:cell outer membrane"/>
    <property type="evidence" value="ECO:0007669"/>
    <property type="project" value="UniProtKB-SubCell"/>
</dbReference>
<organism evidence="5">
    <name type="scientific">mine drainage metagenome</name>
    <dbReference type="NCBI Taxonomy" id="410659"/>
    <lineage>
        <taxon>unclassified sequences</taxon>
        <taxon>metagenomes</taxon>
        <taxon>ecological metagenomes</taxon>
    </lineage>
</organism>
<evidence type="ECO:0000259" key="4">
    <source>
        <dbReference type="Pfam" id="PF00593"/>
    </source>
</evidence>
<evidence type="ECO:0000256" key="2">
    <source>
        <dbReference type="ARBA" id="ARBA00023136"/>
    </source>
</evidence>
<name>T1BCC3_9ZZZZ</name>